<evidence type="ECO:0000313" key="9">
    <source>
        <dbReference type="EMBL" id="GCE09986.1"/>
    </source>
</evidence>
<evidence type="ECO:0000256" key="5">
    <source>
        <dbReference type="ARBA" id="ARBA00022989"/>
    </source>
</evidence>
<keyword evidence="6 7" id="KW-0472">Membrane</keyword>
<evidence type="ECO:0000259" key="8">
    <source>
        <dbReference type="PROSITE" id="PS50928"/>
    </source>
</evidence>
<protein>
    <recommendedName>
        <fullName evidence="8">ABC transmembrane type-1 domain-containing protein</fullName>
    </recommendedName>
</protein>
<feature type="transmembrane region" description="Helical" evidence="7">
    <location>
        <begin position="127"/>
        <end position="148"/>
    </location>
</feature>
<dbReference type="PANTHER" id="PTHR43744">
    <property type="entry name" value="ABC TRANSPORTER PERMEASE PROTEIN MG189-RELATED-RELATED"/>
    <property type="match status" value="1"/>
</dbReference>
<proteinExistence type="inferred from homology"/>
<evidence type="ECO:0000256" key="1">
    <source>
        <dbReference type="ARBA" id="ARBA00004651"/>
    </source>
</evidence>
<reference evidence="10" key="1">
    <citation type="submission" date="2018-12" db="EMBL/GenBank/DDBJ databases">
        <title>Tengunoibacter tsumagoiensis gen. nov., sp. nov., Dictyobacter kobayashii sp. nov., D. alpinus sp. nov., and D. joshuensis sp. nov. and description of Dictyobacteraceae fam. nov. within the order Ktedonobacterales isolated from Tengu-no-mugimeshi.</title>
        <authorList>
            <person name="Wang C.M."/>
            <person name="Zheng Y."/>
            <person name="Sakai Y."/>
            <person name="Toyoda A."/>
            <person name="Minakuchi Y."/>
            <person name="Abe K."/>
            <person name="Yokota A."/>
            <person name="Yabe S."/>
        </authorList>
    </citation>
    <scope>NUCLEOTIDE SEQUENCE [LARGE SCALE GENOMIC DNA]</scope>
    <source>
        <strain evidence="10">S-27</strain>
    </source>
</reference>
<keyword evidence="3" id="KW-1003">Cell membrane</keyword>
<evidence type="ECO:0000256" key="6">
    <source>
        <dbReference type="ARBA" id="ARBA00023136"/>
    </source>
</evidence>
<feature type="domain" description="ABC transmembrane type-1" evidence="8">
    <location>
        <begin position="1"/>
        <end position="148"/>
    </location>
</feature>
<evidence type="ECO:0000256" key="4">
    <source>
        <dbReference type="ARBA" id="ARBA00022692"/>
    </source>
</evidence>
<dbReference type="CDD" id="cd06261">
    <property type="entry name" value="TM_PBP2"/>
    <property type="match status" value="1"/>
</dbReference>
<dbReference type="Proteomes" id="UP000287224">
    <property type="component" value="Unassembled WGS sequence"/>
</dbReference>
<evidence type="ECO:0000256" key="7">
    <source>
        <dbReference type="RuleBase" id="RU363032"/>
    </source>
</evidence>
<evidence type="ECO:0000256" key="3">
    <source>
        <dbReference type="ARBA" id="ARBA00022475"/>
    </source>
</evidence>
<keyword evidence="5 7" id="KW-1133">Transmembrane helix</keyword>
<sequence length="162" mass="17693">MTVPALVLIIPQFVLASHLGLTNSRWGLILVYSAGMAFSVYMLRGFFEELPHELFDSAAIDGCGVLRSFWSIALPLARPALAAAVIFNFSGFWDEFAWALTSTNDPNFYTLPVALQQFYVAHGTTNWGVVFAGAVIAVLPVILIFLLFQRYFVAGVVGALKG</sequence>
<dbReference type="PROSITE" id="PS50928">
    <property type="entry name" value="ABC_TM1"/>
    <property type="match status" value="1"/>
</dbReference>
<feature type="transmembrane region" description="Helical" evidence="7">
    <location>
        <begin position="26"/>
        <end position="47"/>
    </location>
</feature>
<dbReference type="GO" id="GO:0055085">
    <property type="term" value="P:transmembrane transport"/>
    <property type="evidence" value="ECO:0007669"/>
    <property type="project" value="InterPro"/>
</dbReference>
<dbReference type="EMBL" id="BIFQ01000002">
    <property type="protein sequence ID" value="GCE09986.1"/>
    <property type="molecule type" value="Genomic_DNA"/>
</dbReference>
<evidence type="ECO:0000256" key="2">
    <source>
        <dbReference type="ARBA" id="ARBA00022448"/>
    </source>
</evidence>
<keyword evidence="2 7" id="KW-0813">Transport</keyword>
<accession>A0A401ZT64</accession>
<evidence type="ECO:0000313" key="10">
    <source>
        <dbReference type="Proteomes" id="UP000287224"/>
    </source>
</evidence>
<dbReference type="AlphaFoldDB" id="A0A401ZT64"/>
<dbReference type="Gene3D" id="1.10.3720.10">
    <property type="entry name" value="MetI-like"/>
    <property type="match status" value="1"/>
</dbReference>
<comment type="caution">
    <text evidence="9">The sequence shown here is derived from an EMBL/GenBank/DDBJ whole genome shotgun (WGS) entry which is preliminary data.</text>
</comment>
<keyword evidence="10" id="KW-1185">Reference proteome</keyword>
<dbReference type="SUPFAM" id="SSF161098">
    <property type="entry name" value="MetI-like"/>
    <property type="match status" value="1"/>
</dbReference>
<dbReference type="RefSeq" id="WP_235845958.1">
    <property type="nucleotide sequence ID" value="NZ_BIFQ01000002.1"/>
</dbReference>
<organism evidence="9 10">
    <name type="scientific">Dictyobacter aurantiacus</name>
    <dbReference type="NCBI Taxonomy" id="1936993"/>
    <lineage>
        <taxon>Bacteria</taxon>
        <taxon>Bacillati</taxon>
        <taxon>Chloroflexota</taxon>
        <taxon>Ktedonobacteria</taxon>
        <taxon>Ktedonobacterales</taxon>
        <taxon>Dictyobacteraceae</taxon>
        <taxon>Dictyobacter</taxon>
    </lineage>
</organism>
<keyword evidence="4 7" id="KW-0812">Transmembrane</keyword>
<dbReference type="InterPro" id="IPR000515">
    <property type="entry name" value="MetI-like"/>
</dbReference>
<name>A0A401ZT64_9CHLR</name>
<dbReference type="GO" id="GO:0005886">
    <property type="term" value="C:plasma membrane"/>
    <property type="evidence" value="ECO:0007669"/>
    <property type="project" value="UniProtKB-SubCell"/>
</dbReference>
<dbReference type="Pfam" id="PF00528">
    <property type="entry name" value="BPD_transp_1"/>
    <property type="match status" value="1"/>
</dbReference>
<dbReference type="InterPro" id="IPR035906">
    <property type="entry name" value="MetI-like_sf"/>
</dbReference>
<dbReference type="PANTHER" id="PTHR43744:SF8">
    <property type="entry name" value="SN-GLYCEROL-3-PHOSPHATE TRANSPORT SYSTEM PERMEASE PROTEIN UGPE"/>
    <property type="match status" value="1"/>
</dbReference>
<gene>
    <name evidence="9" type="ORF">KDAU_73150</name>
</gene>
<comment type="similarity">
    <text evidence="7">Belongs to the binding-protein-dependent transport system permease family.</text>
</comment>
<comment type="subcellular location">
    <subcellularLocation>
        <location evidence="1 7">Cell membrane</location>
        <topology evidence="1 7">Multi-pass membrane protein</topology>
    </subcellularLocation>
</comment>